<evidence type="ECO:0000313" key="1">
    <source>
        <dbReference type="EMBL" id="MBD8041889.1"/>
    </source>
</evidence>
<proteinExistence type="predicted"/>
<reference evidence="1 2" key="1">
    <citation type="submission" date="2020-08" db="EMBL/GenBank/DDBJ databases">
        <title>A Genomic Blueprint of the Chicken Gut Microbiome.</title>
        <authorList>
            <person name="Gilroy R."/>
            <person name="Ravi A."/>
            <person name="Getino M."/>
            <person name="Pursley I."/>
            <person name="Horton D.L."/>
            <person name="Alikhan N.-F."/>
            <person name="Baker D."/>
            <person name="Gharbi K."/>
            <person name="Hall N."/>
            <person name="Watson M."/>
            <person name="Adriaenssens E.M."/>
            <person name="Foster-Nyarko E."/>
            <person name="Jarju S."/>
            <person name="Secka A."/>
            <person name="Antonio M."/>
            <person name="Oren A."/>
            <person name="Chaudhuri R."/>
            <person name="La Ragione R.M."/>
            <person name="Hildebrand F."/>
            <person name="Pallen M.J."/>
        </authorList>
    </citation>
    <scope>NUCLEOTIDE SEQUENCE [LARGE SCALE GENOMIC DNA]</scope>
    <source>
        <strain evidence="1 2">Sa1CVN1</strain>
    </source>
</reference>
<protein>
    <submittedName>
        <fullName evidence="1">Uncharacterized protein</fullName>
    </submittedName>
</protein>
<dbReference type="Proteomes" id="UP000620874">
    <property type="component" value="Unassembled WGS sequence"/>
</dbReference>
<dbReference type="EMBL" id="JACSPP010000077">
    <property type="protein sequence ID" value="MBD8041889.1"/>
    <property type="molecule type" value="Genomic_DNA"/>
</dbReference>
<organism evidence="1 2">
    <name type="scientific">Phocaeicola intestinalis</name>
    <dbReference type="NCBI Taxonomy" id="2762212"/>
    <lineage>
        <taxon>Bacteria</taxon>
        <taxon>Pseudomonadati</taxon>
        <taxon>Bacteroidota</taxon>
        <taxon>Bacteroidia</taxon>
        <taxon>Bacteroidales</taxon>
        <taxon>Bacteroidaceae</taxon>
        <taxon>Phocaeicola</taxon>
    </lineage>
</organism>
<accession>A0ABR8YD20</accession>
<sequence>MVISDYYSSLEIKQKSEFIKKVIETCGFSYPTFMTKMRKGSWSKLEREAIERIIKEDKHADTD</sequence>
<evidence type="ECO:0000313" key="2">
    <source>
        <dbReference type="Proteomes" id="UP000620874"/>
    </source>
</evidence>
<keyword evidence="2" id="KW-1185">Reference proteome</keyword>
<gene>
    <name evidence="1" type="ORF">H9625_15875</name>
</gene>
<name>A0ABR8YD20_9BACT</name>
<dbReference type="RefSeq" id="WP_191765295.1">
    <property type="nucleotide sequence ID" value="NZ_JACSPP010000077.1"/>
</dbReference>
<comment type="caution">
    <text evidence="1">The sequence shown here is derived from an EMBL/GenBank/DDBJ whole genome shotgun (WGS) entry which is preliminary data.</text>
</comment>